<gene>
    <name evidence="1" type="ORF">CVLEPA_LOCUS20011</name>
</gene>
<dbReference type="EMBL" id="CAWYQH010000106">
    <property type="protein sequence ID" value="CAK8687967.1"/>
    <property type="molecule type" value="Genomic_DNA"/>
</dbReference>
<protein>
    <submittedName>
        <fullName evidence="1">Uncharacterized protein</fullName>
    </submittedName>
</protein>
<sequence>AGGVFFSSFDELKSVPGYQQSAFWLIIAALDRCHLLELSIEDAELITELEQQPATRGLLFREVCSLIHSRKTDKPLIVVAESER</sequence>
<evidence type="ECO:0000313" key="2">
    <source>
        <dbReference type="Proteomes" id="UP001642483"/>
    </source>
</evidence>
<evidence type="ECO:0000313" key="1">
    <source>
        <dbReference type="EMBL" id="CAK8687967.1"/>
    </source>
</evidence>
<feature type="non-terminal residue" evidence="1">
    <location>
        <position position="1"/>
    </location>
</feature>
<accession>A0ABP0G818</accession>
<comment type="caution">
    <text evidence="1">The sequence shown here is derived from an EMBL/GenBank/DDBJ whole genome shotgun (WGS) entry which is preliminary data.</text>
</comment>
<name>A0ABP0G818_CLALP</name>
<reference evidence="1 2" key="1">
    <citation type="submission" date="2024-02" db="EMBL/GenBank/DDBJ databases">
        <authorList>
            <person name="Daric V."/>
            <person name="Darras S."/>
        </authorList>
    </citation>
    <scope>NUCLEOTIDE SEQUENCE [LARGE SCALE GENOMIC DNA]</scope>
</reference>
<proteinExistence type="predicted"/>
<keyword evidence="2" id="KW-1185">Reference proteome</keyword>
<organism evidence="1 2">
    <name type="scientific">Clavelina lepadiformis</name>
    <name type="common">Light-bulb sea squirt</name>
    <name type="synonym">Ascidia lepadiformis</name>
    <dbReference type="NCBI Taxonomy" id="159417"/>
    <lineage>
        <taxon>Eukaryota</taxon>
        <taxon>Metazoa</taxon>
        <taxon>Chordata</taxon>
        <taxon>Tunicata</taxon>
        <taxon>Ascidiacea</taxon>
        <taxon>Aplousobranchia</taxon>
        <taxon>Clavelinidae</taxon>
        <taxon>Clavelina</taxon>
    </lineage>
</organism>
<dbReference type="Proteomes" id="UP001642483">
    <property type="component" value="Unassembled WGS sequence"/>
</dbReference>